<gene>
    <name evidence="2" type="ORF">SAMN04488058_12513</name>
</gene>
<dbReference type="EMBL" id="FNZA01000025">
    <property type="protein sequence ID" value="SEJ86567.1"/>
    <property type="molecule type" value="Genomic_DNA"/>
</dbReference>
<proteinExistence type="predicted"/>
<dbReference type="Pfam" id="PF12705">
    <property type="entry name" value="PDDEXK_1"/>
    <property type="match status" value="1"/>
</dbReference>
<evidence type="ECO:0000259" key="1">
    <source>
        <dbReference type="Pfam" id="PF12705"/>
    </source>
</evidence>
<feature type="domain" description="PD-(D/E)XK endonuclease-like" evidence="1">
    <location>
        <begin position="631"/>
        <end position="891"/>
    </location>
</feature>
<evidence type="ECO:0000313" key="2">
    <source>
        <dbReference type="EMBL" id="SEJ86567.1"/>
    </source>
</evidence>
<organism evidence="2 3">
    <name type="scientific">Deinococcus reticulitermitis</name>
    <dbReference type="NCBI Taxonomy" id="856736"/>
    <lineage>
        <taxon>Bacteria</taxon>
        <taxon>Thermotogati</taxon>
        <taxon>Deinococcota</taxon>
        <taxon>Deinococci</taxon>
        <taxon>Deinococcales</taxon>
        <taxon>Deinococcaceae</taxon>
        <taxon>Deinococcus</taxon>
    </lineage>
</organism>
<protein>
    <submittedName>
        <fullName evidence="2">PD-(D/E)XK nuclease superfamily protein</fullName>
    </submittedName>
</protein>
<dbReference type="RefSeq" id="WP_092265652.1">
    <property type="nucleotide sequence ID" value="NZ_FNZA01000025.1"/>
</dbReference>
<name>A0A1H7CDA7_9DEIO</name>
<accession>A0A1H7CDA7</accession>
<dbReference type="Proteomes" id="UP000199223">
    <property type="component" value="Unassembled WGS sequence"/>
</dbReference>
<dbReference type="STRING" id="856736.SAMN04488058_12513"/>
<dbReference type="InterPro" id="IPR038726">
    <property type="entry name" value="PDDEXK_AddAB-type"/>
</dbReference>
<dbReference type="Gene3D" id="3.40.50.300">
    <property type="entry name" value="P-loop containing nucleotide triphosphate hydrolases"/>
    <property type="match status" value="1"/>
</dbReference>
<dbReference type="SUPFAM" id="SSF52540">
    <property type="entry name" value="P-loop containing nucleoside triphosphate hydrolases"/>
    <property type="match status" value="1"/>
</dbReference>
<dbReference type="AlphaFoldDB" id="A0A1H7CDA7"/>
<dbReference type="InterPro" id="IPR027417">
    <property type="entry name" value="P-loop_NTPase"/>
</dbReference>
<sequence length="897" mass="96615">MTRLLLHHPASSALLAGLEERFRPELLPVVPNVQAGRDLRGSLRGAGRAITLTQWAREALQEAGWTPLRPGEREVFFRRALTGLALEYLGPLMDRPGTLRRLDRLVAELLRAHLDPAAVGAVASGARQRDVAAVYAAYVQRAQAARRFDLPGTEFFASRLPTVRPRAAAVHGFVYFDASQVAFLGRALAEGSLLTLPLERGVPALRRTEETFQALLGAGFQPEALGGVPGRNGDRLVQAYLTRAPVPGGVTRAEFAEIEAEVRACLGQVRAWLAQGSRPEAVAVVVRHEATYLPTLADVAREYALPLVSGLQVPLLETPLGGAVQAWVDAHTRGWTYGAVARLLTLPLLRPPFDALRQARALRPACPPGLDAWGDLGWLELPPETSWRAGIRVLQRLITEFGISERCQQEPGLNVALRMLVDRLEAEARRDEDCTREELLGLVTHVLRTATVPTLLGRSGVRVATPLAALGRRFDHVWVLGLSDGLFPVRPSEDPLLDSAVRAEWRESGVHLPDVTSLATVQEALFLGSVAGAGLDVVLSRPRRDGGGRTLRASPYWLRLGAAPESAAPDSASFSSGPYGSEAERALAAALAGDLPPAARERRATEVARAGGHAGAHQGQLDAGIDVSARRWSPSQLHAVGACRFRWFTQKLLGLEEGIDPDGGEDRRVTGTLLHAALEGALQDWQPGDAPEVLAGRAEAALHRSERELRRVGTLRPGPLWPTQREEIRRTALAALRSEAFLPPGWQPRSREQALDFTLEVGPHVFQFRGVVDRVDETPDGLTVTDYKTGSYISRVIQDGVMNLEVQLPLYLHATGAVSGRYLSVEGGKVLKQAGRAAEGGRSKYDWAGHQAQVHAFLGDLGDALAAGNVAPSPDGKGEACTYCGVRAVCRVAGGSA</sequence>
<keyword evidence="3" id="KW-1185">Reference proteome</keyword>
<evidence type="ECO:0000313" key="3">
    <source>
        <dbReference type="Proteomes" id="UP000199223"/>
    </source>
</evidence>
<reference evidence="3" key="1">
    <citation type="submission" date="2016-10" db="EMBL/GenBank/DDBJ databases">
        <authorList>
            <person name="Varghese N."/>
            <person name="Submissions S."/>
        </authorList>
    </citation>
    <scope>NUCLEOTIDE SEQUENCE [LARGE SCALE GENOMIC DNA]</scope>
    <source>
        <strain evidence="3">CGMCC 1.10218</strain>
    </source>
</reference>
<dbReference type="Gene3D" id="3.90.320.10">
    <property type="match status" value="1"/>
</dbReference>
<dbReference type="InterPro" id="IPR011604">
    <property type="entry name" value="PDDEXK-like_dom_sf"/>
</dbReference>
<dbReference type="OrthoDB" id="9780606at2"/>